<dbReference type="Pfam" id="PF16151">
    <property type="entry name" value="DUF4859"/>
    <property type="match status" value="3"/>
</dbReference>
<feature type="signal peptide" evidence="1">
    <location>
        <begin position="1"/>
        <end position="21"/>
    </location>
</feature>
<gene>
    <name evidence="3" type="ORF">PRMUPPPA20_07880</name>
</gene>
<evidence type="ECO:0000256" key="1">
    <source>
        <dbReference type="SAM" id="SignalP"/>
    </source>
</evidence>
<name>A0AA37I1C5_XYLRU</name>
<dbReference type="GeneID" id="31499826"/>
<keyword evidence="1" id="KW-0732">Signal</keyword>
<dbReference type="EMBL" id="BPTT01000001">
    <property type="protein sequence ID" value="GJG32679.1"/>
    <property type="molecule type" value="Genomic_DNA"/>
</dbReference>
<feature type="domain" description="DUF4859" evidence="2">
    <location>
        <begin position="375"/>
        <end position="490"/>
    </location>
</feature>
<protein>
    <recommendedName>
        <fullName evidence="2">DUF4859 domain-containing protein</fullName>
    </recommendedName>
</protein>
<feature type="domain" description="DUF4859" evidence="2">
    <location>
        <begin position="75"/>
        <end position="200"/>
    </location>
</feature>
<evidence type="ECO:0000313" key="4">
    <source>
        <dbReference type="Proteomes" id="UP000887097"/>
    </source>
</evidence>
<accession>A0AA37I1C5</accession>
<dbReference type="AlphaFoldDB" id="A0AA37I1C5"/>
<organism evidence="3 4">
    <name type="scientific">Xylanibacter ruminicola</name>
    <name type="common">Prevotella ruminicola</name>
    <dbReference type="NCBI Taxonomy" id="839"/>
    <lineage>
        <taxon>Bacteria</taxon>
        <taxon>Pseudomonadati</taxon>
        <taxon>Bacteroidota</taxon>
        <taxon>Bacteroidia</taxon>
        <taxon>Bacteroidales</taxon>
        <taxon>Prevotellaceae</taxon>
        <taxon>Xylanibacter</taxon>
    </lineage>
</organism>
<dbReference type="PROSITE" id="PS51257">
    <property type="entry name" value="PROKAR_LIPOPROTEIN"/>
    <property type="match status" value="1"/>
</dbReference>
<evidence type="ECO:0000313" key="3">
    <source>
        <dbReference type="EMBL" id="GJG32679.1"/>
    </source>
</evidence>
<sequence length="507" mass="54435">MKKLSYILSGLLMLGTSAIFSSCGDNEDFWGPHQLTDDEAAELARQEHIRDSLRNSIDAGLVLEYTADITISASSYDGVEIAIDCNRIADFFGITTEQLLTGKLAGKDNGVDVSGFAIEGSNHADNLTMSTSGAPWGHWWNPDGNVTSWKNEAEWPDYKPTVFTEFNAEEGIMTVGQYPGKLAEGQTIKVIDALKYQDKRVAVVITITGKAREEVKATVVASNKLTLETAPNDAYATVAVEGFDAAAALSALGAGSWADVAWVATNADGSYAQEYSADAPGFWYDKEGFAGSWGDNASVFATFQEGQILVGQMPGQMTAGSSVTINFSAMYNGKIVENIITVNIIGYEDPETAPEGEPASTSKDITVTQAWNDTYAAVEYDVKEELRQTFKMTTYQIFSAIKSGDLKMWIDEVGSPANENGTPGYTGGAPGYWLDANGKAVGYGDGLVYGELHSSEESLVLAFGNHPENFSPNGGQVKTKYVIELNGVTATYNITYDVTAAAAARKR</sequence>
<proteinExistence type="predicted"/>
<feature type="chain" id="PRO_5041257020" description="DUF4859 domain-containing protein" evidence="1">
    <location>
        <begin position="22"/>
        <end position="507"/>
    </location>
</feature>
<reference evidence="3" key="1">
    <citation type="submission" date="2021-08" db="EMBL/GenBank/DDBJ databases">
        <title>Prevotella lacticifex sp. nov., isolated from rumen of cow.</title>
        <authorList>
            <person name="Shinkai T."/>
            <person name="Ikeyama N."/>
            <person name="Kumagai M."/>
            <person name="Ohmori H."/>
            <person name="Sakamoto M."/>
            <person name="Ohkuma M."/>
            <person name="Mitsumori M."/>
        </authorList>
    </citation>
    <scope>NUCLEOTIDE SEQUENCE</scope>
    <source>
        <strain evidence="3">JCM 8259</strain>
    </source>
</reference>
<dbReference type="RefSeq" id="WP_013063998.1">
    <property type="nucleotide sequence ID" value="NZ_BPTT01000001.1"/>
</dbReference>
<dbReference type="Proteomes" id="UP000887097">
    <property type="component" value="Unassembled WGS sequence"/>
</dbReference>
<comment type="caution">
    <text evidence="3">The sequence shown here is derived from an EMBL/GenBank/DDBJ whole genome shotgun (WGS) entry which is preliminary data.</text>
</comment>
<evidence type="ECO:0000259" key="2">
    <source>
        <dbReference type="Pfam" id="PF16151"/>
    </source>
</evidence>
<dbReference type="InterPro" id="IPR032339">
    <property type="entry name" value="DUF4859"/>
</dbReference>
<feature type="domain" description="DUF4859" evidence="2">
    <location>
        <begin position="259"/>
        <end position="334"/>
    </location>
</feature>